<evidence type="ECO:0000313" key="2">
    <source>
        <dbReference type="Proteomes" id="UP001224139"/>
    </source>
</evidence>
<accession>A0ABT7RFW3</accession>
<evidence type="ECO:0000313" key="1">
    <source>
        <dbReference type="EMBL" id="MDM5441848.1"/>
    </source>
</evidence>
<dbReference type="RefSeq" id="WP_289361254.1">
    <property type="nucleotide sequence ID" value="NZ_JAUCFG010000004.1"/>
</dbReference>
<organism evidence="1 2">
    <name type="scientific">Bacillus hominis</name>
    <dbReference type="NCBI Taxonomy" id="2817478"/>
    <lineage>
        <taxon>Bacteria</taxon>
        <taxon>Bacillati</taxon>
        <taxon>Bacillota</taxon>
        <taxon>Bacilli</taxon>
        <taxon>Bacillales</taxon>
        <taxon>Bacillaceae</taxon>
        <taxon>Bacillus</taxon>
        <taxon>Bacillus cereus group</taxon>
    </lineage>
</organism>
<comment type="caution">
    <text evidence="1">The sequence shown here is derived from an EMBL/GenBank/DDBJ whole genome shotgun (WGS) entry which is preliminary data.</text>
</comment>
<protein>
    <submittedName>
        <fullName evidence="1">Uncharacterized protein</fullName>
    </submittedName>
</protein>
<reference evidence="1 2" key="1">
    <citation type="submission" date="2023-06" db="EMBL/GenBank/DDBJ databases">
        <title>Comparative genomics of Bacillaceae isolates and their secondary metabolite potential.</title>
        <authorList>
            <person name="Song L."/>
            <person name="Nielsen L.J."/>
            <person name="Mohite O."/>
            <person name="Xu X."/>
            <person name="Weber T."/>
            <person name="Kovacs A.T."/>
        </authorList>
    </citation>
    <scope>NUCLEOTIDE SEQUENCE [LARGE SCALE GENOMIC DNA]</scope>
    <source>
        <strain evidence="1 2">DX2.1</strain>
    </source>
</reference>
<dbReference type="Proteomes" id="UP001224139">
    <property type="component" value="Unassembled WGS sequence"/>
</dbReference>
<gene>
    <name evidence="1" type="ORF">QUG02_27965</name>
</gene>
<name>A0ABT7RFW3_9BACI</name>
<sequence length="61" mass="7273">MLRKVQELGEKIKRYLANNLHQKIDTSTNDLEFLFRILLDLARHAQKNLPDGVHDYNFYKS</sequence>
<keyword evidence="2" id="KW-1185">Reference proteome</keyword>
<dbReference type="EMBL" id="JAUCFG010000004">
    <property type="protein sequence ID" value="MDM5441848.1"/>
    <property type="molecule type" value="Genomic_DNA"/>
</dbReference>
<proteinExistence type="predicted"/>